<organism evidence="1 2">
    <name type="scientific">Pan troglodytes</name>
    <name type="common">Chimpanzee</name>
    <dbReference type="NCBI Taxonomy" id="9598"/>
    <lineage>
        <taxon>Eukaryota</taxon>
        <taxon>Metazoa</taxon>
        <taxon>Chordata</taxon>
        <taxon>Craniata</taxon>
        <taxon>Vertebrata</taxon>
        <taxon>Euteleostomi</taxon>
        <taxon>Mammalia</taxon>
        <taxon>Eutheria</taxon>
        <taxon>Euarchontoglires</taxon>
        <taxon>Primates</taxon>
        <taxon>Haplorrhini</taxon>
        <taxon>Catarrhini</taxon>
        <taxon>Hominidae</taxon>
        <taxon>Pan</taxon>
    </lineage>
</organism>
<dbReference type="Proteomes" id="UP000236370">
    <property type="component" value="Unassembled WGS sequence"/>
</dbReference>
<name>A0A2J8KCR8_PANTR</name>
<evidence type="ECO:0000313" key="2">
    <source>
        <dbReference type="Proteomes" id="UP000236370"/>
    </source>
</evidence>
<protein>
    <submittedName>
        <fullName evidence="1">AUTS2 isoform 7</fullName>
    </submittedName>
</protein>
<sequence>DRSFQTYVKETREVVCYACSHRLADLPPPTESQGQSDLRGVGKNGMRINRCSQTHISWTLD</sequence>
<dbReference type="EMBL" id="NBAG03000377">
    <property type="protein sequence ID" value="PNI32827.1"/>
    <property type="molecule type" value="Genomic_DNA"/>
</dbReference>
<accession>A0A2J8KCR8</accession>
<reference evidence="1 2" key="1">
    <citation type="submission" date="2017-12" db="EMBL/GenBank/DDBJ databases">
        <title>High-resolution comparative analysis of great ape genomes.</title>
        <authorList>
            <person name="Pollen A."/>
            <person name="Hastie A."/>
            <person name="Hormozdiari F."/>
            <person name="Dougherty M."/>
            <person name="Liu R."/>
            <person name="Chaisson M."/>
            <person name="Hoppe E."/>
            <person name="Hill C."/>
            <person name="Pang A."/>
            <person name="Hillier L."/>
            <person name="Baker C."/>
            <person name="Armstrong J."/>
            <person name="Shendure J."/>
            <person name="Paten B."/>
            <person name="Wilson R."/>
            <person name="Chao H."/>
            <person name="Schneider V."/>
            <person name="Ventura M."/>
            <person name="Kronenberg Z."/>
            <person name="Murali S."/>
            <person name="Gordon D."/>
            <person name="Cantsilieris S."/>
            <person name="Munson K."/>
            <person name="Nelson B."/>
            <person name="Raja A."/>
            <person name="Underwood J."/>
            <person name="Diekhans M."/>
            <person name="Fiddes I."/>
            <person name="Haussler D."/>
            <person name="Eichler E."/>
        </authorList>
    </citation>
    <scope>NUCLEOTIDE SEQUENCE [LARGE SCALE GENOMIC DNA]</scope>
    <source>
        <strain evidence="1">Yerkes chimp pedigree #C0471</strain>
    </source>
</reference>
<comment type="caution">
    <text evidence="1">The sequence shown here is derived from an EMBL/GenBank/DDBJ whole genome shotgun (WGS) entry which is preliminary data.</text>
</comment>
<feature type="non-terminal residue" evidence="1">
    <location>
        <position position="1"/>
    </location>
</feature>
<evidence type="ECO:0000313" key="1">
    <source>
        <dbReference type="EMBL" id="PNI32827.1"/>
    </source>
</evidence>
<dbReference type="AlphaFoldDB" id="A0A2J8KCR8"/>
<gene>
    <name evidence="1" type="ORF">CK820_G0039710</name>
</gene>
<proteinExistence type="predicted"/>